<reference evidence="1 2" key="1">
    <citation type="journal article" date="2019" name="Int. J. Syst. Evol. Microbiol.">
        <title>The Global Catalogue of Microorganisms (GCM) 10K type strain sequencing project: providing services to taxonomists for standard genome sequencing and annotation.</title>
        <authorList>
            <consortium name="The Broad Institute Genomics Platform"/>
            <consortium name="The Broad Institute Genome Sequencing Center for Infectious Disease"/>
            <person name="Wu L."/>
            <person name="Ma J."/>
        </authorList>
    </citation>
    <scope>NUCLEOTIDE SEQUENCE [LARGE SCALE GENOMIC DNA]</scope>
    <source>
        <strain evidence="1 2">JCM 30072</strain>
    </source>
</reference>
<dbReference type="EMBL" id="JBHSZI010000001">
    <property type="protein sequence ID" value="MFC7058757.1"/>
    <property type="molecule type" value="Genomic_DNA"/>
</dbReference>
<keyword evidence="2" id="KW-1185">Reference proteome</keyword>
<name>A0ABD5W444_9EURY</name>
<evidence type="ECO:0000313" key="1">
    <source>
        <dbReference type="EMBL" id="MFC7058757.1"/>
    </source>
</evidence>
<evidence type="ECO:0008006" key="3">
    <source>
        <dbReference type="Google" id="ProtNLM"/>
    </source>
</evidence>
<protein>
    <recommendedName>
        <fullName evidence="3">Secreted glycoprotein</fullName>
    </recommendedName>
</protein>
<dbReference type="AlphaFoldDB" id="A0ABD5W444"/>
<accession>A0ABD5W444</accession>
<gene>
    <name evidence="1" type="ORF">ACFQQG_11925</name>
</gene>
<comment type="caution">
    <text evidence="1">The sequence shown here is derived from an EMBL/GenBank/DDBJ whole genome shotgun (WGS) entry which is preliminary data.</text>
</comment>
<dbReference type="Pfam" id="PF23924">
    <property type="entry name" value="DUF7263"/>
    <property type="match status" value="1"/>
</dbReference>
<evidence type="ECO:0000313" key="2">
    <source>
        <dbReference type="Proteomes" id="UP001596445"/>
    </source>
</evidence>
<sequence length="223" mass="23870">MRGQTELVALGVAFVVLTSATVAGVVFAHNALATAERDSLEQQTARALSDRLVSAQASHTARENVLVNGTLSTLDETTLRERYNIPDGADVRLVLGDETVVRTGPATDGTTVERLVLLESRTTEQLRPNFNNSRTTTLPRRTSTVRLTITPPAGTTVERVFANSRVVLSNASGLRGSFNVSISPFETATLRFDAVGVLDSGSVTIAYEPAETRKTTLQVVVDA</sequence>
<organism evidence="1 2">
    <name type="scientific">Halovenus salina</name>
    <dbReference type="NCBI Taxonomy" id="1510225"/>
    <lineage>
        <taxon>Archaea</taxon>
        <taxon>Methanobacteriati</taxon>
        <taxon>Methanobacteriota</taxon>
        <taxon>Stenosarchaea group</taxon>
        <taxon>Halobacteria</taxon>
        <taxon>Halobacteriales</taxon>
        <taxon>Haloarculaceae</taxon>
        <taxon>Halovenus</taxon>
    </lineage>
</organism>
<dbReference type="Proteomes" id="UP001596445">
    <property type="component" value="Unassembled WGS sequence"/>
</dbReference>
<dbReference type="RefSeq" id="WP_267161486.1">
    <property type="nucleotide sequence ID" value="NZ_CP112972.1"/>
</dbReference>
<proteinExistence type="predicted"/>
<dbReference type="InterPro" id="IPR055687">
    <property type="entry name" value="DUF7263"/>
</dbReference>
<dbReference type="GeneID" id="76630791"/>